<organism evidence="2 3">
    <name type="scientific">Arthrobacter vasquezii</name>
    <dbReference type="NCBI Taxonomy" id="2977629"/>
    <lineage>
        <taxon>Bacteria</taxon>
        <taxon>Bacillati</taxon>
        <taxon>Actinomycetota</taxon>
        <taxon>Actinomycetes</taxon>
        <taxon>Micrococcales</taxon>
        <taxon>Micrococcaceae</taxon>
        <taxon>Arthrobacter</taxon>
    </lineage>
</organism>
<dbReference type="PANTHER" id="PTHR43649">
    <property type="entry name" value="ARABINOSE-BINDING PROTEIN-RELATED"/>
    <property type="match status" value="1"/>
</dbReference>
<dbReference type="InterPro" id="IPR050490">
    <property type="entry name" value="Bact_solute-bd_prot1"/>
</dbReference>
<evidence type="ECO:0000256" key="1">
    <source>
        <dbReference type="SAM" id="SignalP"/>
    </source>
</evidence>
<name>A0ABT6CTW2_9MICC</name>
<dbReference type="Gene3D" id="3.40.190.10">
    <property type="entry name" value="Periplasmic binding protein-like II"/>
    <property type="match status" value="2"/>
</dbReference>
<feature type="chain" id="PRO_5046272105" evidence="1">
    <location>
        <begin position="28"/>
        <end position="432"/>
    </location>
</feature>
<dbReference type="Pfam" id="PF01547">
    <property type="entry name" value="SBP_bac_1"/>
    <property type="match status" value="1"/>
</dbReference>
<evidence type="ECO:0000313" key="3">
    <source>
        <dbReference type="Proteomes" id="UP001220456"/>
    </source>
</evidence>
<sequence>MNKQNTRKLLTVGVATAVALGGLSACGSSDGATEGGDVTMTFWQNSTTGAGKAYWEKTVAAFEEANPGVTIEMQSIQNEEMDGKLQTALNSGDAPDIFMARGGGKLADVVAAGQAMDISDSIDDATRAAVPEGVLSAFEVDDKIYGMPTAVLPGGMFYSQDLFAEAGVEGTPTTIDELGSVVDKLKSAGIEPIAVGAKDAWPAAHWYYFFALRACSQDAMNEAAESKQFDDPCWLEAGKELEKFVKTEPFNNGFLTTSAQQGAGSSAGLLANKKAAMELMGAWNPGVIASLTPDEKPLPDLGWFPFPEVEGGEGAEGAMMGGVDGFTCSAQAPKEECTAFLNFFMQQEHQEAYAEAFQTLPANQDAQAVVTDPALQSILEAYNDAPYVMVWLDTLFGQNVGNALNKGVVDMFAGQGTAEDIVSAVNDAAAKG</sequence>
<dbReference type="PANTHER" id="PTHR43649:SF14">
    <property type="entry name" value="BLR3389 PROTEIN"/>
    <property type="match status" value="1"/>
</dbReference>
<dbReference type="Proteomes" id="UP001220456">
    <property type="component" value="Unassembled WGS sequence"/>
</dbReference>
<dbReference type="EMBL" id="JAROKN010000011">
    <property type="protein sequence ID" value="MDF9277504.1"/>
    <property type="molecule type" value="Genomic_DNA"/>
</dbReference>
<dbReference type="PROSITE" id="PS51257">
    <property type="entry name" value="PROKAR_LIPOPROTEIN"/>
    <property type="match status" value="1"/>
</dbReference>
<dbReference type="RefSeq" id="WP_277358049.1">
    <property type="nucleotide sequence ID" value="NZ_JAROKN010000011.1"/>
</dbReference>
<dbReference type="InterPro" id="IPR006059">
    <property type="entry name" value="SBP"/>
</dbReference>
<keyword evidence="3" id="KW-1185">Reference proteome</keyword>
<keyword evidence="1" id="KW-0732">Signal</keyword>
<proteinExistence type="predicted"/>
<dbReference type="SUPFAM" id="SSF53850">
    <property type="entry name" value="Periplasmic binding protein-like II"/>
    <property type="match status" value="1"/>
</dbReference>
<gene>
    <name evidence="2" type="ORF">P4U43_06830</name>
</gene>
<comment type="caution">
    <text evidence="2">The sequence shown here is derived from an EMBL/GenBank/DDBJ whole genome shotgun (WGS) entry which is preliminary data.</text>
</comment>
<reference evidence="2 3" key="1">
    <citation type="journal article" date="2023" name="Int. J. Syst. Evol. Microbiol.">
        <title>Arthrobacter vasquezii sp. nov., isolated from a soil sample from Union Glacier, Antarctica.</title>
        <authorList>
            <person name="Valenzuela-Ibaceta F."/>
            <person name="Carrasco V."/>
            <person name="Lagos-Moraga S."/>
            <person name="Dietz-Vargas C."/>
            <person name="Navarro C.A."/>
            <person name="Perez-Donoso J.M."/>
        </authorList>
    </citation>
    <scope>NUCLEOTIDE SEQUENCE [LARGE SCALE GENOMIC DNA]</scope>
    <source>
        <strain evidence="2 3">EH-1B-1</strain>
    </source>
</reference>
<accession>A0ABT6CTW2</accession>
<protein>
    <submittedName>
        <fullName evidence="2">Extracellular solute-binding protein</fullName>
    </submittedName>
</protein>
<feature type="signal peptide" evidence="1">
    <location>
        <begin position="1"/>
        <end position="27"/>
    </location>
</feature>
<evidence type="ECO:0000313" key="2">
    <source>
        <dbReference type="EMBL" id="MDF9277504.1"/>
    </source>
</evidence>